<comment type="caution">
    <text evidence="1">The sequence shown here is derived from an EMBL/GenBank/DDBJ whole genome shotgun (WGS) entry which is preliminary data.</text>
</comment>
<name>A0A094WKB7_ALKAL</name>
<dbReference type="Proteomes" id="UP000002754">
    <property type="component" value="Unassembled WGS sequence"/>
</dbReference>
<organism evidence="1 3">
    <name type="scientific">Alkalihalobacillus alcalophilus ATCC 27647 = CGMCC 1.3604</name>
    <dbReference type="NCBI Taxonomy" id="1218173"/>
    <lineage>
        <taxon>Bacteria</taxon>
        <taxon>Bacillati</taxon>
        <taxon>Bacillota</taxon>
        <taxon>Bacilli</taxon>
        <taxon>Bacillales</taxon>
        <taxon>Bacillaceae</taxon>
        <taxon>Alkalihalobacillus</taxon>
    </lineage>
</organism>
<sequence>MLNVSHALVGKGTKVKVLNRPTNIIKKFVRNLTSTYLKVSSYTWKSSNTTSAISGTLSVARRQVKVTKTGATKKAYSYTPRTGTYLQVVNQL</sequence>
<keyword evidence="3" id="KW-1185">Reference proteome</keyword>
<proteinExistence type="predicted"/>
<evidence type="ECO:0000313" key="3">
    <source>
        <dbReference type="Proteomes" id="UP000002754"/>
    </source>
</evidence>
<dbReference type="EMBL" id="JALP01000084">
    <property type="protein sequence ID" value="THG91198.1"/>
    <property type="molecule type" value="Genomic_DNA"/>
</dbReference>
<dbReference type="OrthoDB" id="2973694at2"/>
<protein>
    <submittedName>
        <fullName evidence="1">Uncharacterized protein</fullName>
    </submittedName>
</protein>
<reference evidence="2 4" key="2">
    <citation type="submission" date="2014-01" db="EMBL/GenBank/DDBJ databases">
        <title>Draft genome sequencing of Bacillus alcalophilus CGMCC 1.3604.</title>
        <authorList>
            <person name="Yang J."/>
            <person name="Diao L."/>
            <person name="Yang S."/>
        </authorList>
    </citation>
    <scope>NUCLEOTIDE SEQUENCE [LARGE SCALE GENOMIC DNA]</scope>
    <source>
        <strain evidence="2 4">CGMCC 1.3604</strain>
    </source>
</reference>
<reference evidence="1 3" key="1">
    <citation type="journal article" date="2014" name="Genome Announc.">
        <title>Draft Genome Sequence of Bacillus alcalophilus AV1934, a Classic Alkaliphile Isolated from Human Feces in 1934.</title>
        <authorList>
            <person name="Attie O."/>
            <person name="Jayaprakash A."/>
            <person name="Shah H."/>
            <person name="Paulsen I.T."/>
            <person name="Morino M."/>
            <person name="Takahashi Y."/>
            <person name="Narumi I."/>
            <person name="Sachidanandam R."/>
            <person name="Satoh K."/>
            <person name="Ito M."/>
            <person name="Krulwich T.A."/>
        </authorList>
    </citation>
    <scope>NUCLEOTIDE SEQUENCE [LARGE SCALE GENOMIC DNA]</scope>
    <source>
        <strain evidence="1 3">AV1934</strain>
    </source>
</reference>
<dbReference type="AlphaFoldDB" id="A0A094WKB7"/>
<dbReference type="STRING" id="1218173.BALCAV_0206025"/>
<dbReference type="Proteomes" id="UP000297014">
    <property type="component" value="Unassembled WGS sequence"/>
</dbReference>
<accession>A0A094WKB7</accession>
<dbReference type="RefSeq" id="WP_003321062.1">
    <property type="nucleotide sequence ID" value="NZ_ALPT02000014.1"/>
</dbReference>
<evidence type="ECO:0000313" key="4">
    <source>
        <dbReference type="Proteomes" id="UP000297014"/>
    </source>
</evidence>
<gene>
    <name evidence="2" type="ORF">AJ85_06270</name>
    <name evidence="1" type="ORF">BALCAV_0206025</name>
</gene>
<evidence type="ECO:0000313" key="2">
    <source>
        <dbReference type="EMBL" id="THG91198.1"/>
    </source>
</evidence>
<dbReference type="EMBL" id="ALPT02000014">
    <property type="protein sequence ID" value="KGA98194.1"/>
    <property type="molecule type" value="Genomic_DNA"/>
</dbReference>
<evidence type="ECO:0000313" key="1">
    <source>
        <dbReference type="EMBL" id="KGA98194.1"/>
    </source>
</evidence>